<evidence type="ECO:0000313" key="1">
    <source>
        <dbReference type="EMBL" id="KAH8002569.1"/>
    </source>
</evidence>
<sequence>MCWGLCFFKKSNCSLLSSPPSAVYLGHGTYSSHGISLKTHFQIGQDHSWPNSNNSLQKTESVNLLQQELELDAVGQLWQILPGSPSPPLSSRKTTHMMLPCLGPLLLSR</sequence>
<reference evidence="1" key="1">
    <citation type="submission" date="2021-08" db="EMBL/GenBank/DDBJ databases">
        <title>The first chromosome-level gecko genome reveals the dynamic sex chromosomes of Neotropical dwarf geckos (Sphaerodactylidae: Sphaerodactylus).</title>
        <authorList>
            <person name="Pinto B.J."/>
            <person name="Keating S.E."/>
            <person name="Gamble T."/>
        </authorList>
    </citation>
    <scope>NUCLEOTIDE SEQUENCE</scope>
    <source>
        <strain evidence="1">TG3544</strain>
    </source>
</reference>
<gene>
    <name evidence="1" type="ORF">K3G42_026033</name>
</gene>
<organism evidence="1 2">
    <name type="scientific">Sphaerodactylus townsendi</name>
    <dbReference type="NCBI Taxonomy" id="933632"/>
    <lineage>
        <taxon>Eukaryota</taxon>
        <taxon>Metazoa</taxon>
        <taxon>Chordata</taxon>
        <taxon>Craniata</taxon>
        <taxon>Vertebrata</taxon>
        <taxon>Euteleostomi</taxon>
        <taxon>Lepidosauria</taxon>
        <taxon>Squamata</taxon>
        <taxon>Bifurcata</taxon>
        <taxon>Gekkota</taxon>
        <taxon>Sphaerodactylidae</taxon>
        <taxon>Sphaerodactylus</taxon>
    </lineage>
</organism>
<dbReference type="Proteomes" id="UP000827872">
    <property type="component" value="Linkage Group LG08"/>
</dbReference>
<protein>
    <submittedName>
        <fullName evidence="1">Uncharacterized protein</fullName>
    </submittedName>
</protein>
<accession>A0ACB8FBL9</accession>
<proteinExistence type="predicted"/>
<name>A0ACB8FBL9_9SAUR</name>
<keyword evidence="2" id="KW-1185">Reference proteome</keyword>
<dbReference type="EMBL" id="CM037621">
    <property type="protein sequence ID" value="KAH8002569.1"/>
    <property type="molecule type" value="Genomic_DNA"/>
</dbReference>
<comment type="caution">
    <text evidence="1">The sequence shown here is derived from an EMBL/GenBank/DDBJ whole genome shotgun (WGS) entry which is preliminary data.</text>
</comment>
<evidence type="ECO:0000313" key="2">
    <source>
        <dbReference type="Proteomes" id="UP000827872"/>
    </source>
</evidence>